<evidence type="ECO:0000256" key="6">
    <source>
        <dbReference type="ARBA" id="ARBA00022741"/>
    </source>
</evidence>
<evidence type="ECO:0000256" key="9">
    <source>
        <dbReference type="ARBA" id="ARBA00022989"/>
    </source>
</evidence>
<feature type="compositionally biased region" description="Acidic residues" evidence="12">
    <location>
        <begin position="716"/>
        <end position="726"/>
    </location>
</feature>
<evidence type="ECO:0000256" key="3">
    <source>
        <dbReference type="ARBA" id="ARBA00022448"/>
    </source>
</evidence>
<evidence type="ECO:0000256" key="2">
    <source>
        <dbReference type="ARBA" id="ARBA00007577"/>
    </source>
</evidence>
<dbReference type="GeneTree" id="ENSGT00940000165732"/>
<keyword evidence="3" id="KW-0813">Transport</keyword>
<feature type="transmembrane region" description="Helical" evidence="13">
    <location>
        <begin position="892"/>
        <end position="909"/>
    </location>
</feature>
<evidence type="ECO:0000256" key="12">
    <source>
        <dbReference type="SAM" id="MobiDB-lite"/>
    </source>
</evidence>
<feature type="transmembrane region" description="Helical" evidence="13">
    <location>
        <begin position="123"/>
        <end position="147"/>
    </location>
</feature>
<dbReference type="OMA" id="QDYWLRW"/>
<feature type="transmembrane region" description="Helical" evidence="13">
    <location>
        <begin position="199"/>
        <end position="221"/>
    </location>
</feature>
<keyword evidence="8" id="KW-1278">Translocase</keyword>
<keyword evidence="17" id="KW-1185">Reference proteome</keyword>
<dbReference type="InterPro" id="IPR003593">
    <property type="entry name" value="AAA+_ATPase"/>
</dbReference>
<feature type="domain" description="ABC transmembrane type-1" evidence="15">
    <location>
        <begin position="39"/>
        <end position="366"/>
    </location>
</feature>
<organism evidence="16 17">
    <name type="scientific">Ciona savignyi</name>
    <name type="common">Pacific transparent sea squirt</name>
    <dbReference type="NCBI Taxonomy" id="51511"/>
    <lineage>
        <taxon>Eukaryota</taxon>
        <taxon>Metazoa</taxon>
        <taxon>Chordata</taxon>
        <taxon>Tunicata</taxon>
        <taxon>Ascidiacea</taxon>
        <taxon>Phlebobranchia</taxon>
        <taxon>Cionidae</taxon>
        <taxon>Ciona</taxon>
    </lineage>
</organism>
<keyword evidence="11" id="KW-0325">Glycoprotein</keyword>
<dbReference type="FunFam" id="1.20.1560.10:FF:000018">
    <property type="entry name" value="ATP-binding cassette subfamily B member 11"/>
    <property type="match status" value="1"/>
</dbReference>
<dbReference type="FunFam" id="1.20.1560.10:FF:000121">
    <property type="entry name" value="ABC transporter B family member 9"/>
    <property type="match status" value="1"/>
</dbReference>
<keyword evidence="9 13" id="KW-1133">Transmembrane helix</keyword>
<dbReference type="STRING" id="51511.ENSCSAVP00000019600"/>
<dbReference type="Pfam" id="PF00005">
    <property type="entry name" value="ABC_tran"/>
    <property type="match status" value="2"/>
</dbReference>
<feature type="transmembrane region" description="Helical" evidence="13">
    <location>
        <begin position="302"/>
        <end position="321"/>
    </location>
</feature>
<dbReference type="PANTHER" id="PTHR43394">
    <property type="entry name" value="ATP-DEPENDENT PERMEASE MDL1, MITOCHONDRIAL"/>
    <property type="match status" value="1"/>
</dbReference>
<dbReference type="PANTHER" id="PTHR43394:SF27">
    <property type="entry name" value="ATP-DEPENDENT TRANSLOCASE ABCB1-LIKE"/>
    <property type="match status" value="1"/>
</dbReference>
<reference evidence="17" key="1">
    <citation type="submission" date="2003-08" db="EMBL/GenBank/DDBJ databases">
        <authorList>
            <person name="Birren B."/>
            <person name="Nusbaum C."/>
            <person name="Abebe A."/>
            <person name="Abouelleil A."/>
            <person name="Adekoya E."/>
            <person name="Ait-zahra M."/>
            <person name="Allen N."/>
            <person name="Allen T."/>
            <person name="An P."/>
            <person name="Anderson M."/>
            <person name="Anderson S."/>
            <person name="Arachchi H."/>
            <person name="Armbruster J."/>
            <person name="Bachantsang P."/>
            <person name="Baldwin J."/>
            <person name="Barry A."/>
            <person name="Bayul T."/>
            <person name="Blitshsteyn B."/>
            <person name="Bloom T."/>
            <person name="Blye J."/>
            <person name="Boguslavskiy L."/>
            <person name="Borowsky M."/>
            <person name="Boukhgalter B."/>
            <person name="Brunache A."/>
            <person name="Butler J."/>
            <person name="Calixte N."/>
            <person name="Calvo S."/>
            <person name="Camarata J."/>
            <person name="Campo K."/>
            <person name="Chang J."/>
            <person name="Cheshatsang Y."/>
            <person name="Citroen M."/>
            <person name="Collymore A."/>
            <person name="Considine T."/>
            <person name="Cook A."/>
            <person name="Cooke P."/>
            <person name="Corum B."/>
            <person name="Cuomo C."/>
            <person name="David R."/>
            <person name="Dawoe T."/>
            <person name="Degray S."/>
            <person name="Dodge S."/>
            <person name="Dooley K."/>
            <person name="Dorje P."/>
            <person name="Dorjee K."/>
            <person name="Dorris L."/>
            <person name="Duffey N."/>
            <person name="Dupes A."/>
            <person name="Elkins T."/>
            <person name="Engels R."/>
            <person name="Erickson J."/>
            <person name="Farina A."/>
            <person name="Faro S."/>
            <person name="Ferreira P."/>
            <person name="Fischer H."/>
            <person name="Fitzgerald M."/>
            <person name="Foley K."/>
            <person name="Gage D."/>
            <person name="Galagan J."/>
            <person name="Gearin G."/>
            <person name="Gnerre S."/>
            <person name="Gnirke A."/>
            <person name="Goyette A."/>
            <person name="Graham J."/>
            <person name="Grandbois E."/>
            <person name="Gyaltsen K."/>
            <person name="Hafez N."/>
            <person name="Hagopian D."/>
            <person name="Hagos B."/>
            <person name="Hall J."/>
            <person name="Hatcher B."/>
            <person name="Heller A."/>
            <person name="Higgins H."/>
            <person name="Honan T."/>
            <person name="Horn A."/>
            <person name="Houde N."/>
            <person name="Hughes L."/>
            <person name="Hulme W."/>
            <person name="Husby E."/>
            <person name="Iliev I."/>
            <person name="Jaffe D."/>
            <person name="Jones C."/>
            <person name="Kamal M."/>
            <person name="Kamat A."/>
            <person name="Kamvysselis M."/>
            <person name="Karlsson E."/>
            <person name="Kells C."/>
            <person name="Kieu A."/>
            <person name="Kisner P."/>
            <person name="Kodira C."/>
            <person name="Kulbokas E."/>
            <person name="Labutti K."/>
            <person name="Lama D."/>
            <person name="Landers T."/>
            <person name="Leger J."/>
            <person name="Levine S."/>
            <person name="Lewis D."/>
            <person name="Lewis T."/>
            <person name="Lindblad-toh K."/>
            <person name="Liu X."/>
            <person name="Lokyitsang T."/>
            <person name="Lokyitsang Y."/>
            <person name="Lucien O."/>
            <person name="Lui A."/>
            <person name="Ma L.J."/>
            <person name="Mabbitt R."/>
            <person name="Macdonald J."/>
            <person name="Maclean C."/>
            <person name="Major J."/>
            <person name="Manning J."/>
            <person name="Marabella R."/>
            <person name="Maru K."/>
            <person name="Matthews C."/>
            <person name="Mauceli E."/>
            <person name="Mccarthy M."/>
            <person name="Mcdonough S."/>
            <person name="Mcghee T."/>
            <person name="Meldrim J."/>
            <person name="Meneus L."/>
            <person name="Mesirov J."/>
            <person name="Mihalev A."/>
            <person name="Mihova T."/>
            <person name="Mikkelsen T."/>
            <person name="Mlenga V."/>
            <person name="Moru K."/>
            <person name="Mozes J."/>
            <person name="Mulrain L."/>
            <person name="Munson G."/>
            <person name="Naylor J."/>
            <person name="Newes C."/>
            <person name="Nguyen C."/>
            <person name="Nguyen N."/>
            <person name="Nguyen T."/>
            <person name="Nicol R."/>
            <person name="Nielsen C."/>
            <person name="Nizzari M."/>
            <person name="Norbu C."/>
            <person name="Norbu N."/>
            <person name="O'donnell P."/>
            <person name="Okoawo O."/>
            <person name="O'leary S."/>
            <person name="Omotosho B."/>
            <person name="O'neill K."/>
            <person name="Osman S."/>
            <person name="Parker S."/>
            <person name="Perrin D."/>
            <person name="Phunkhang P."/>
            <person name="Piqani B."/>
            <person name="Purcell S."/>
            <person name="Rachupka T."/>
            <person name="Ramasamy U."/>
            <person name="Rameau R."/>
            <person name="Ray V."/>
            <person name="Raymond C."/>
            <person name="Retta R."/>
            <person name="Richardson S."/>
            <person name="Rise C."/>
            <person name="Rodriguez J."/>
            <person name="Rogers J."/>
            <person name="Rogov P."/>
            <person name="Rutman M."/>
            <person name="Schupbach R."/>
            <person name="Seaman C."/>
            <person name="Settipalli S."/>
            <person name="Sharpe T."/>
            <person name="Sheridan J."/>
            <person name="Sherpa N."/>
            <person name="Shi J."/>
            <person name="Smirnov S."/>
            <person name="Smith C."/>
            <person name="Sougnez C."/>
            <person name="Spencer B."/>
            <person name="Stalker J."/>
            <person name="Stange-thomann N."/>
            <person name="Stavropoulos S."/>
            <person name="Stetson K."/>
            <person name="Stone C."/>
            <person name="Stone S."/>
            <person name="Stubbs M."/>
            <person name="Talamas J."/>
            <person name="Tchuinga P."/>
            <person name="Tenzing P."/>
            <person name="Tesfaye S."/>
            <person name="Theodore J."/>
            <person name="Thoulutsang Y."/>
            <person name="Topham K."/>
            <person name="Towey S."/>
            <person name="Tsamla T."/>
            <person name="Tsomo N."/>
            <person name="Vallee D."/>
            <person name="Vassiliev H."/>
            <person name="Venkataraman V."/>
            <person name="Vinson J."/>
            <person name="Vo A."/>
            <person name="Wade C."/>
            <person name="Wang S."/>
            <person name="Wangchuk T."/>
            <person name="Wangdi T."/>
            <person name="Whittaker C."/>
            <person name="Wilkinson J."/>
            <person name="Wu Y."/>
            <person name="Wyman D."/>
            <person name="Yadav S."/>
            <person name="Yang S."/>
            <person name="Yang X."/>
            <person name="Yeager S."/>
            <person name="Yee E."/>
            <person name="Young G."/>
            <person name="Zainoun J."/>
            <person name="Zembeck L."/>
            <person name="Zimmer A."/>
            <person name="Zody M."/>
            <person name="Lander E."/>
        </authorList>
    </citation>
    <scope>NUCLEOTIDE SEQUENCE [LARGE SCALE GENOMIC DNA]</scope>
</reference>
<feature type="transmembrane region" description="Helical" evidence="13">
    <location>
        <begin position="341"/>
        <end position="361"/>
    </location>
</feature>
<feature type="region of interest" description="Disordered" evidence="12">
    <location>
        <begin position="641"/>
        <end position="660"/>
    </location>
</feature>
<sequence length="1323" mass="145651">MESESSGKDDKKKDKEEIKTVPYYKLFRFADSFDIFLMVIGAVASVVHGAGLPVLFIFFGELTTVFTNFGRYAQCQFNYDLCFALNLTNWRDSISYLTHHLFRMWNATIAPEYATFRDTSINFVLYFVYVACAVLVFASVQVGTWSLSSVRQSKHIRIEYFRSILRQDMAFHDIKSSGELNARLSNDVKKIKDGMAEKVSMVLQYTSMSLTGIIVGLFYAWKLALVTLSVSPLLGVASTLMFTLTAAYTERELKAYATAGTIAEEAISAIRTVVAFGCQDKEVDRYTHNLGDAKIVGIKRGFISGFTIGLLYLSMFGMYGLSFWYGTTLVLNGEIAVGDMITTFFNILIAAFALGTAGSYLEAFSGATAAGSNIFDIIDRKPVIDPFSKEGDSPNPDSGSIQLKNVRFTYPSRPEVEILKGVSLTVEHGKTVALVGQSGCGKSTIIQLIQRFYDVQEGSLEVGDKDVSKLNVRKLREVIGVVAQEPILFATSIAENIRWGREGVTNEEIEEAARQANAYNFIMNLPEKFQTLVGERGGQMSGGQKQRIAIARAIVRNPKVLLLDEATSALDTKSESVVQQALEKASAGRTTVVVAHRLSTIRSADKIFAFHEGQIMEEGSHEELLLIKDGVYSNLINMQAGRESEEHTEEKVESPEPDDIGQNFATYSSNQAINIIIFLFPQLSGLIGDNRKNSMMRTYSQRSNNIESKKSGKIGEDDEEEEEEDIPDVSFGRIIAMNKPEWYYMAAGCVFAAIAGAADPVNAILFAEVLTVFSLSDVEEQKSKATLYALLFVGVGVIVFIAYCSESTLFGKSGMELTVRLRKRAFQSLMRQDIAYFDDHRHSPGALCTRLSTDASRVQGCTGVRIGTIIKNFSSLGVALGIAFAYGWKLTLLTIAFIPFLILGGLLEMQLVMGAEEKEGEAFEEAGQIAGEAINNIRTVASLTKEQTIYELYTEKLAGPIKKSIRKAMMVGLGYGYSQCVIYFAYAAVFRLGIELVLTYEMTYDNVFKVLTAVIFGAMAVGQNSSFAPDYAEAKVSAKKMFALFDRKPEIDVYSDKGASPAHCKGEITLKSVRFHYPTRPDLPVLKGLDITIKPGQTLALVGQSGCGKSTTVQLLERFYDADEGEVCIDGYDIKKLNIKWVRQQMGLVSQEPMLFNQSIKENILYGDCSRSPTNEEVNEAAKNANIKSFIDELPAKFETSVGLKGGQLSGGQKQRIAIARALIRNPKILLLDEATSALDTESEKIVQEALDAARAGRTSIVVAHRLSTVKNADQIAVVDNGVVVEVGTHEQLIATKGAYFSLVNAQLSEKDRNGEDFLVKTK</sequence>
<dbReference type="CDD" id="cd03249">
    <property type="entry name" value="ABC_MTABC3_MDL1_MDL2"/>
    <property type="match status" value="2"/>
</dbReference>
<evidence type="ECO:0000259" key="15">
    <source>
        <dbReference type="PROSITE" id="PS50929"/>
    </source>
</evidence>
<dbReference type="SUPFAM" id="SSF90123">
    <property type="entry name" value="ABC transporter transmembrane region"/>
    <property type="match status" value="2"/>
</dbReference>
<dbReference type="FunFam" id="3.40.50.300:FF:000205">
    <property type="entry name" value="ABC transporter B family member 4"/>
    <property type="match status" value="1"/>
</dbReference>
<dbReference type="Proteomes" id="UP000007875">
    <property type="component" value="Unassembled WGS sequence"/>
</dbReference>
<evidence type="ECO:0000256" key="8">
    <source>
        <dbReference type="ARBA" id="ARBA00022967"/>
    </source>
</evidence>
<feature type="region of interest" description="Disordered" evidence="12">
    <location>
        <begin position="699"/>
        <end position="726"/>
    </location>
</feature>
<dbReference type="SUPFAM" id="SSF52540">
    <property type="entry name" value="P-loop containing nucleoside triphosphate hydrolases"/>
    <property type="match status" value="2"/>
</dbReference>
<feature type="transmembrane region" description="Helical" evidence="13">
    <location>
        <begin position="227"/>
        <end position="248"/>
    </location>
</feature>
<evidence type="ECO:0008006" key="18">
    <source>
        <dbReference type="Google" id="ProtNLM"/>
    </source>
</evidence>
<evidence type="ECO:0000313" key="16">
    <source>
        <dbReference type="Ensembl" id="ENSCSAVP00000019600.1"/>
    </source>
</evidence>
<keyword evidence="10 13" id="KW-0472">Membrane</keyword>
<feature type="transmembrane region" description="Helical" evidence="13">
    <location>
        <begin position="869"/>
        <end position="886"/>
    </location>
</feature>
<feature type="compositionally biased region" description="Basic and acidic residues" evidence="12">
    <location>
        <begin position="642"/>
        <end position="654"/>
    </location>
</feature>
<evidence type="ECO:0000256" key="7">
    <source>
        <dbReference type="ARBA" id="ARBA00022840"/>
    </source>
</evidence>
<dbReference type="GO" id="GO:0005743">
    <property type="term" value="C:mitochondrial inner membrane"/>
    <property type="evidence" value="ECO:0007669"/>
    <property type="project" value="TreeGrafter"/>
</dbReference>
<dbReference type="GO" id="GO:0090374">
    <property type="term" value="P:oligopeptide export from mitochondrion"/>
    <property type="evidence" value="ECO:0007669"/>
    <property type="project" value="TreeGrafter"/>
</dbReference>
<feature type="transmembrane region" description="Helical" evidence="13">
    <location>
        <begin position="742"/>
        <end position="765"/>
    </location>
</feature>
<keyword evidence="6" id="KW-0547">Nucleotide-binding</keyword>
<dbReference type="InterPro" id="IPR027417">
    <property type="entry name" value="P-loop_NTPase"/>
</dbReference>
<keyword evidence="4 13" id="KW-0812">Transmembrane</keyword>
<dbReference type="GO" id="GO:0015421">
    <property type="term" value="F:ABC-type oligopeptide transporter activity"/>
    <property type="evidence" value="ECO:0007669"/>
    <property type="project" value="TreeGrafter"/>
</dbReference>
<proteinExistence type="inferred from homology"/>
<evidence type="ECO:0000256" key="10">
    <source>
        <dbReference type="ARBA" id="ARBA00023136"/>
    </source>
</evidence>
<evidence type="ECO:0000313" key="17">
    <source>
        <dbReference type="Proteomes" id="UP000007875"/>
    </source>
</evidence>
<dbReference type="Ensembl" id="ENSCSAVT00000019812.1">
    <property type="protein sequence ID" value="ENSCSAVP00000019600.1"/>
    <property type="gene ID" value="ENSCSAVG00000011486.1"/>
</dbReference>
<dbReference type="InterPro" id="IPR011527">
    <property type="entry name" value="ABC1_TM_dom"/>
</dbReference>
<keyword evidence="7" id="KW-0067">ATP-binding</keyword>
<feature type="transmembrane region" description="Helical" evidence="13">
    <location>
        <begin position="785"/>
        <end position="805"/>
    </location>
</feature>
<reference evidence="16" key="2">
    <citation type="submission" date="2025-08" db="UniProtKB">
        <authorList>
            <consortium name="Ensembl"/>
        </authorList>
    </citation>
    <scope>IDENTIFICATION</scope>
</reference>
<evidence type="ECO:0000256" key="5">
    <source>
        <dbReference type="ARBA" id="ARBA00022737"/>
    </source>
</evidence>
<feature type="transmembrane region" description="Helical" evidence="13">
    <location>
        <begin position="35"/>
        <end position="59"/>
    </location>
</feature>
<feature type="domain" description="ABC transporter" evidence="14">
    <location>
        <begin position="1068"/>
        <end position="1306"/>
    </location>
</feature>
<accession>H2ZPT4</accession>
<dbReference type="GO" id="GO:0005524">
    <property type="term" value="F:ATP binding"/>
    <property type="evidence" value="ECO:0007669"/>
    <property type="project" value="UniProtKB-KW"/>
</dbReference>
<dbReference type="GO" id="GO:0016887">
    <property type="term" value="F:ATP hydrolysis activity"/>
    <property type="evidence" value="ECO:0007669"/>
    <property type="project" value="InterPro"/>
</dbReference>
<comment type="similarity">
    <text evidence="2">Belongs to the ABC transporter superfamily. ABCB family. Multidrug resistance exporter (TC 3.A.1.201) subfamily.</text>
</comment>
<dbReference type="InParanoid" id="H2ZPT4"/>
<dbReference type="InterPro" id="IPR017871">
    <property type="entry name" value="ABC_transporter-like_CS"/>
</dbReference>
<dbReference type="PROSITE" id="PS00211">
    <property type="entry name" value="ABC_TRANSPORTER_1"/>
    <property type="match status" value="2"/>
</dbReference>
<dbReference type="InterPro" id="IPR036640">
    <property type="entry name" value="ABC1_TM_sf"/>
</dbReference>
<protein>
    <recommendedName>
        <fullName evidence="18">Bile salt export pump</fullName>
    </recommendedName>
</protein>
<dbReference type="PROSITE" id="PS50893">
    <property type="entry name" value="ABC_TRANSPORTER_2"/>
    <property type="match status" value="2"/>
</dbReference>
<feature type="transmembrane region" description="Helical" evidence="13">
    <location>
        <begin position="972"/>
        <end position="994"/>
    </location>
</feature>
<comment type="subcellular location">
    <subcellularLocation>
        <location evidence="1">Membrane</location>
        <topology evidence="1">Multi-pass membrane protein</topology>
    </subcellularLocation>
</comment>
<keyword evidence="5" id="KW-0677">Repeat</keyword>
<dbReference type="InterPro" id="IPR003439">
    <property type="entry name" value="ABC_transporter-like_ATP-bd"/>
</dbReference>
<dbReference type="CDD" id="cd18577">
    <property type="entry name" value="ABC_6TM_Pgp_ABCB1_D1_like"/>
    <property type="match status" value="1"/>
</dbReference>
<dbReference type="Gene3D" id="1.20.1560.10">
    <property type="entry name" value="ABC transporter type 1, transmembrane domain"/>
    <property type="match status" value="1"/>
</dbReference>
<dbReference type="SMART" id="SM00382">
    <property type="entry name" value="AAA"/>
    <property type="match status" value="2"/>
</dbReference>
<feature type="domain" description="ABC transmembrane type-1" evidence="15">
    <location>
        <begin position="746"/>
        <end position="1033"/>
    </location>
</feature>
<dbReference type="InterPro" id="IPR039421">
    <property type="entry name" value="Type_1_exporter"/>
</dbReference>
<evidence type="ECO:0000256" key="11">
    <source>
        <dbReference type="ARBA" id="ARBA00023180"/>
    </source>
</evidence>
<dbReference type="CDD" id="cd18578">
    <property type="entry name" value="ABC_6TM_Pgp_ABCB1_D2_like"/>
    <property type="match status" value="1"/>
</dbReference>
<evidence type="ECO:0000256" key="1">
    <source>
        <dbReference type="ARBA" id="ARBA00004141"/>
    </source>
</evidence>
<name>H2ZPT4_CIOSA</name>
<dbReference type="Pfam" id="PF00664">
    <property type="entry name" value="ABC_membrane"/>
    <property type="match status" value="2"/>
</dbReference>
<dbReference type="PROSITE" id="PS50929">
    <property type="entry name" value="ABC_TM1F"/>
    <property type="match status" value="2"/>
</dbReference>
<dbReference type="eggNOG" id="KOG0055">
    <property type="taxonomic scope" value="Eukaryota"/>
</dbReference>
<feature type="domain" description="ABC transporter" evidence="14">
    <location>
        <begin position="401"/>
        <end position="637"/>
    </location>
</feature>
<dbReference type="Gene3D" id="3.40.50.300">
    <property type="entry name" value="P-loop containing nucleotide triphosphate hydrolases"/>
    <property type="match status" value="2"/>
</dbReference>
<evidence type="ECO:0000256" key="4">
    <source>
        <dbReference type="ARBA" id="ARBA00022692"/>
    </source>
</evidence>
<dbReference type="FunFam" id="3.40.50.300:FF:000479">
    <property type="entry name" value="Multidrug resistance protein 1A"/>
    <property type="match status" value="1"/>
</dbReference>
<reference evidence="16" key="3">
    <citation type="submission" date="2025-09" db="UniProtKB">
        <authorList>
            <consortium name="Ensembl"/>
        </authorList>
    </citation>
    <scope>IDENTIFICATION</scope>
</reference>
<evidence type="ECO:0000259" key="14">
    <source>
        <dbReference type="PROSITE" id="PS50893"/>
    </source>
</evidence>
<evidence type="ECO:0000256" key="13">
    <source>
        <dbReference type="SAM" id="Phobius"/>
    </source>
</evidence>